<dbReference type="Proteomes" id="UP001162156">
    <property type="component" value="Unassembled WGS sequence"/>
</dbReference>
<feature type="compositionally biased region" description="Polar residues" evidence="1">
    <location>
        <begin position="63"/>
        <end position="77"/>
    </location>
</feature>
<name>A0AAV8X8N1_9CUCU</name>
<proteinExistence type="predicted"/>
<evidence type="ECO:0000313" key="2">
    <source>
        <dbReference type="EMBL" id="KAJ8935032.1"/>
    </source>
</evidence>
<comment type="caution">
    <text evidence="2">The sequence shown here is derived from an EMBL/GenBank/DDBJ whole genome shotgun (WGS) entry which is preliminary data.</text>
</comment>
<gene>
    <name evidence="2" type="ORF">NQ314_013057</name>
</gene>
<feature type="region of interest" description="Disordered" evidence="1">
    <location>
        <begin position="54"/>
        <end position="77"/>
    </location>
</feature>
<keyword evidence="3" id="KW-1185">Reference proteome</keyword>
<dbReference type="AlphaFoldDB" id="A0AAV8X8N1"/>
<reference evidence="2" key="1">
    <citation type="journal article" date="2023" name="Insect Mol. Biol.">
        <title>Genome sequencing provides insights into the evolution of gene families encoding plant cell wall-degrading enzymes in longhorned beetles.</title>
        <authorList>
            <person name="Shin N.R."/>
            <person name="Okamura Y."/>
            <person name="Kirsch R."/>
            <person name="Pauchet Y."/>
        </authorList>
    </citation>
    <scope>NUCLEOTIDE SEQUENCE</scope>
    <source>
        <strain evidence="2">RBIC_L_NR</strain>
    </source>
</reference>
<evidence type="ECO:0000313" key="3">
    <source>
        <dbReference type="Proteomes" id="UP001162156"/>
    </source>
</evidence>
<sequence length="77" mass="8992">MKLLPTTKRFKNAQLERDIFKNSEGLEARIKHMQIGRSSEPMFQLLAKAREREASKYEDKSEPQSWLSKILTSQPDV</sequence>
<dbReference type="EMBL" id="JANEYF010003637">
    <property type="protein sequence ID" value="KAJ8935032.1"/>
    <property type="molecule type" value="Genomic_DNA"/>
</dbReference>
<evidence type="ECO:0000256" key="1">
    <source>
        <dbReference type="SAM" id="MobiDB-lite"/>
    </source>
</evidence>
<organism evidence="2 3">
    <name type="scientific">Rhamnusium bicolor</name>
    <dbReference type="NCBI Taxonomy" id="1586634"/>
    <lineage>
        <taxon>Eukaryota</taxon>
        <taxon>Metazoa</taxon>
        <taxon>Ecdysozoa</taxon>
        <taxon>Arthropoda</taxon>
        <taxon>Hexapoda</taxon>
        <taxon>Insecta</taxon>
        <taxon>Pterygota</taxon>
        <taxon>Neoptera</taxon>
        <taxon>Endopterygota</taxon>
        <taxon>Coleoptera</taxon>
        <taxon>Polyphaga</taxon>
        <taxon>Cucujiformia</taxon>
        <taxon>Chrysomeloidea</taxon>
        <taxon>Cerambycidae</taxon>
        <taxon>Lepturinae</taxon>
        <taxon>Rhagiini</taxon>
        <taxon>Rhamnusium</taxon>
    </lineage>
</organism>
<protein>
    <submittedName>
        <fullName evidence="2">Uncharacterized protein</fullName>
    </submittedName>
</protein>
<accession>A0AAV8X8N1</accession>